<reference evidence="2" key="1">
    <citation type="submission" date="2020-06" db="EMBL/GenBank/DDBJ databases">
        <title>Draft genome of Bugula neritina, a colonial animal packing powerful symbionts and potential medicines.</title>
        <authorList>
            <person name="Rayko M."/>
        </authorList>
    </citation>
    <scope>NUCLEOTIDE SEQUENCE [LARGE SCALE GENOMIC DNA]</scope>
    <source>
        <strain evidence="2">Kwan_BN1</strain>
    </source>
</reference>
<dbReference type="EMBL" id="VXIV02001873">
    <property type="protein sequence ID" value="KAF6028984.1"/>
    <property type="molecule type" value="Genomic_DNA"/>
</dbReference>
<evidence type="ECO:0000256" key="1">
    <source>
        <dbReference type="SAM" id="MobiDB-lite"/>
    </source>
</evidence>
<feature type="region of interest" description="Disordered" evidence="1">
    <location>
        <begin position="1"/>
        <end position="43"/>
    </location>
</feature>
<sequence length="103" mass="10760">MKKGTKTEIGKTNLDPPDKVNSSSDESSDGRHLNARSISRSSFGIAVVGETEQMTLVETVQQEATGPVILVVTTATDEAVDGETKATGNTVNDPNIEGSGRPS</sequence>
<dbReference type="Proteomes" id="UP000593567">
    <property type="component" value="Unassembled WGS sequence"/>
</dbReference>
<feature type="region of interest" description="Disordered" evidence="1">
    <location>
        <begin position="77"/>
        <end position="103"/>
    </location>
</feature>
<accession>A0A7J7JTJ0</accession>
<proteinExistence type="predicted"/>
<name>A0A7J7JTJ0_BUGNE</name>
<dbReference type="AlphaFoldDB" id="A0A7J7JTJ0"/>
<evidence type="ECO:0000313" key="3">
    <source>
        <dbReference type="Proteomes" id="UP000593567"/>
    </source>
</evidence>
<protein>
    <submittedName>
        <fullName evidence="2">Uncharacterized protein</fullName>
    </submittedName>
</protein>
<comment type="caution">
    <text evidence="2">The sequence shown here is derived from an EMBL/GenBank/DDBJ whole genome shotgun (WGS) entry which is preliminary data.</text>
</comment>
<keyword evidence="3" id="KW-1185">Reference proteome</keyword>
<gene>
    <name evidence="2" type="ORF">EB796_012735</name>
</gene>
<organism evidence="2 3">
    <name type="scientific">Bugula neritina</name>
    <name type="common">Brown bryozoan</name>
    <name type="synonym">Sertularia neritina</name>
    <dbReference type="NCBI Taxonomy" id="10212"/>
    <lineage>
        <taxon>Eukaryota</taxon>
        <taxon>Metazoa</taxon>
        <taxon>Spiralia</taxon>
        <taxon>Lophotrochozoa</taxon>
        <taxon>Bryozoa</taxon>
        <taxon>Gymnolaemata</taxon>
        <taxon>Cheilostomatida</taxon>
        <taxon>Flustrina</taxon>
        <taxon>Buguloidea</taxon>
        <taxon>Bugulidae</taxon>
        <taxon>Bugula</taxon>
    </lineage>
</organism>
<evidence type="ECO:0000313" key="2">
    <source>
        <dbReference type="EMBL" id="KAF6028984.1"/>
    </source>
</evidence>